<gene>
    <name evidence="1" type="ORF">FB567DRAFT_541870</name>
</gene>
<name>A0A8K0VQZ4_9PLEO</name>
<accession>A0A8K0VQZ4</accession>
<reference evidence="1" key="1">
    <citation type="journal article" date="2021" name="Nat. Commun.">
        <title>Genetic determinants of endophytism in the Arabidopsis root mycobiome.</title>
        <authorList>
            <person name="Mesny F."/>
            <person name="Miyauchi S."/>
            <person name="Thiergart T."/>
            <person name="Pickel B."/>
            <person name="Atanasova L."/>
            <person name="Karlsson M."/>
            <person name="Huettel B."/>
            <person name="Barry K.W."/>
            <person name="Haridas S."/>
            <person name="Chen C."/>
            <person name="Bauer D."/>
            <person name="Andreopoulos W."/>
            <person name="Pangilinan J."/>
            <person name="LaButti K."/>
            <person name="Riley R."/>
            <person name="Lipzen A."/>
            <person name="Clum A."/>
            <person name="Drula E."/>
            <person name="Henrissat B."/>
            <person name="Kohler A."/>
            <person name="Grigoriev I.V."/>
            <person name="Martin F.M."/>
            <person name="Hacquard S."/>
        </authorList>
    </citation>
    <scope>NUCLEOTIDE SEQUENCE</scope>
    <source>
        <strain evidence="1">MPI-SDFR-AT-0120</strain>
    </source>
</reference>
<dbReference type="OrthoDB" id="2013972at2759"/>
<dbReference type="SUPFAM" id="SSF53335">
    <property type="entry name" value="S-adenosyl-L-methionine-dependent methyltransferases"/>
    <property type="match status" value="1"/>
</dbReference>
<dbReference type="EMBL" id="JAGMVJ010000035">
    <property type="protein sequence ID" value="KAH7067159.1"/>
    <property type="molecule type" value="Genomic_DNA"/>
</dbReference>
<keyword evidence="2" id="KW-1185">Reference proteome</keyword>
<dbReference type="Gene3D" id="3.40.50.150">
    <property type="entry name" value="Vaccinia Virus protein VP39"/>
    <property type="match status" value="1"/>
</dbReference>
<sequence length="306" mass="33756">MSSPTSTPSLPTTSVDPTLEAFWSDPEVAQRYLNAENATRPMARALIQKTDLATRKDKSNIFDLATGTGAAVQEIYDAVPKEKWGDINVLGGDVSQGMLSYLDARGKSNGWTGLRTQIVDGNNLQELVDKEERFTHTICTFAIFILPTALPHLHTLTLPGGFIGLTTWTHLPWYPIVARSISLMPAPQPPCPSAAEVQARLMSNRAWGEEGFVAEQLREAGFVEVQTDVKRAVAKVGTPKVYMASMQFPLGILRGMWEEVGEEQKDEWMKVLNEVMYKEVVEMVGGEDGVAELEFEAVVAWGRKGE</sequence>
<proteinExistence type="predicted"/>
<evidence type="ECO:0000313" key="1">
    <source>
        <dbReference type="EMBL" id="KAH7067159.1"/>
    </source>
</evidence>
<comment type="caution">
    <text evidence="1">The sequence shown here is derived from an EMBL/GenBank/DDBJ whole genome shotgun (WGS) entry which is preliminary data.</text>
</comment>
<organism evidence="1 2">
    <name type="scientific">Paraphoma chrysanthemicola</name>
    <dbReference type="NCBI Taxonomy" id="798071"/>
    <lineage>
        <taxon>Eukaryota</taxon>
        <taxon>Fungi</taxon>
        <taxon>Dikarya</taxon>
        <taxon>Ascomycota</taxon>
        <taxon>Pezizomycotina</taxon>
        <taxon>Dothideomycetes</taxon>
        <taxon>Pleosporomycetidae</taxon>
        <taxon>Pleosporales</taxon>
        <taxon>Pleosporineae</taxon>
        <taxon>Phaeosphaeriaceae</taxon>
        <taxon>Paraphoma</taxon>
    </lineage>
</organism>
<dbReference type="AlphaFoldDB" id="A0A8K0VQZ4"/>
<dbReference type="Proteomes" id="UP000813461">
    <property type="component" value="Unassembled WGS sequence"/>
</dbReference>
<dbReference type="CDD" id="cd02440">
    <property type="entry name" value="AdoMet_MTases"/>
    <property type="match status" value="1"/>
</dbReference>
<dbReference type="InterPro" id="IPR029063">
    <property type="entry name" value="SAM-dependent_MTases_sf"/>
</dbReference>
<evidence type="ECO:0000313" key="2">
    <source>
        <dbReference type="Proteomes" id="UP000813461"/>
    </source>
</evidence>
<evidence type="ECO:0008006" key="3">
    <source>
        <dbReference type="Google" id="ProtNLM"/>
    </source>
</evidence>
<protein>
    <recommendedName>
        <fullName evidence="3">S-adenosyl-L-methionine-dependent methyltransferase</fullName>
    </recommendedName>
</protein>